<dbReference type="PANTHER" id="PTHR43065">
    <property type="entry name" value="SENSOR HISTIDINE KINASE"/>
    <property type="match status" value="1"/>
</dbReference>
<evidence type="ECO:0000256" key="8">
    <source>
        <dbReference type="ARBA" id="ARBA00023012"/>
    </source>
</evidence>
<dbReference type="InterPro" id="IPR036097">
    <property type="entry name" value="HisK_dim/P_sf"/>
</dbReference>
<feature type="transmembrane region" description="Helical" evidence="10">
    <location>
        <begin position="36"/>
        <end position="53"/>
    </location>
</feature>
<keyword evidence="14" id="KW-1185">Reference proteome</keyword>
<dbReference type="InterPro" id="IPR013656">
    <property type="entry name" value="PAS_4"/>
</dbReference>
<feature type="transmembrane region" description="Helical" evidence="10">
    <location>
        <begin position="59"/>
        <end position="85"/>
    </location>
</feature>
<dbReference type="RefSeq" id="WP_268004925.1">
    <property type="nucleotide sequence ID" value="NZ_BSUT01000001.1"/>
</dbReference>
<evidence type="ECO:0000256" key="1">
    <source>
        <dbReference type="ARBA" id="ARBA00000085"/>
    </source>
</evidence>
<dbReference type="PROSITE" id="PS50109">
    <property type="entry name" value="HIS_KIN"/>
    <property type="match status" value="1"/>
</dbReference>
<reference evidence="13" key="1">
    <citation type="submission" date="2022-08" db="EMBL/GenBank/DDBJ databases">
        <title>Alicyclobacillus fastidiosus DSM 17978, complete genome.</title>
        <authorList>
            <person name="Wang Q."/>
            <person name="Cai R."/>
            <person name="Wang Z."/>
        </authorList>
    </citation>
    <scope>NUCLEOTIDE SEQUENCE</scope>
    <source>
        <strain evidence="13">DSM 17978</strain>
    </source>
</reference>
<evidence type="ECO:0000313" key="14">
    <source>
        <dbReference type="Proteomes" id="UP001164761"/>
    </source>
</evidence>
<dbReference type="SUPFAM" id="SSF47384">
    <property type="entry name" value="Homodimeric domain of signal transducing histidine kinase"/>
    <property type="match status" value="1"/>
</dbReference>
<evidence type="ECO:0000256" key="4">
    <source>
        <dbReference type="ARBA" id="ARBA00022679"/>
    </source>
</evidence>
<accession>A0ABY6ZFX5</accession>
<comment type="catalytic activity">
    <reaction evidence="1">
        <text>ATP + protein L-histidine = ADP + protein N-phospho-L-histidine.</text>
        <dbReference type="EC" id="2.7.13.3"/>
    </reaction>
</comment>
<keyword evidence="8" id="KW-0902">Two-component regulatory system</keyword>
<feature type="transmembrane region" description="Helical" evidence="10">
    <location>
        <begin position="133"/>
        <end position="156"/>
    </location>
</feature>
<keyword evidence="7 13" id="KW-0067">ATP-binding</keyword>
<dbReference type="SMART" id="SM00388">
    <property type="entry name" value="HisKA"/>
    <property type="match status" value="1"/>
</dbReference>
<keyword evidence="4" id="KW-0808">Transferase</keyword>
<dbReference type="InterPro" id="IPR036890">
    <property type="entry name" value="HATPase_C_sf"/>
</dbReference>
<dbReference type="EMBL" id="CP104067">
    <property type="protein sequence ID" value="WAH41024.1"/>
    <property type="molecule type" value="Genomic_DNA"/>
</dbReference>
<dbReference type="Pfam" id="PF08448">
    <property type="entry name" value="PAS_4"/>
    <property type="match status" value="1"/>
</dbReference>
<evidence type="ECO:0000256" key="9">
    <source>
        <dbReference type="SAM" id="MobiDB-lite"/>
    </source>
</evidence>
<feature type="transmembrane region" description="Helical" evidence="10">
    <location>
        <begin position="106"/>
        <end position="127"/>
    </location>
</feature>
<keyword evidence="5" id="KW-0547">Nucleotide-binding</keyword>
<dbReference type="SUPFAM" id="SSF55785">
    <property type="entry name" value="PYP-like sensor domain (PAS domain)"/>
    <property type="match status" value="1"/>
</dbReference>
<gene>
    <name evidence="13" type="ORF">NZD89_22475</name>
</gene>
<feature type="domain" description="Histidine kinase" evidence="11">
    <location>
        <begin position="358"/>
        <end position="562"/>
    </location>
</feature>
<dbReference type="CDD" id="cd00075">
    <property type="entry name" value="HATPase"/>
    <property type="match status" value="1"/>
</dbReference>
<dbReference type="CDD" id="cd00082">
    <property type="entry name" value="HisKA"/>
    <property type="match status" value="1"/>
</dbReference>
<dbReference type="InterPro" id="IPR003594">
    <property type="entry name" value="HATPase_dom"/>
</dbReference>
<dbReference type="PANTHER" id="PTHR43065:SF34">
    <property type="entry name" value="SPORULATION KINASE A"/>
    <property type="match status" value="1"/>
</dbReference>
<dbReference type="Pfam" id="PF02518">
    <property type="entry name" value="HATPase_c"/>
    <property type="match status" value="1"/>
</dbReference>
<dbReference type="EC" id="2.7.13.3" evidence="2"/>
<organism evidence="13 14">
    <name type="scientific">Alicyclobacillus fastidiosus</name>
    <dbReference type="NCBI Taxonomy" id="392011"/>
    <lineage>
        <taxon>Bacteria</taxon>
        <taxon>Bacillati</taxon>
        <taxon>Bacillota</taxon>
        <taxon>Bacilli</taxon>
        <taxon>Bacillales</taxon>
        <taxon>Alicyclobacillaceae</taxon>
        <taxon>Alicyclobacillus</taxon>
    </lineage>
</organism>
<dbReference type="NCBIfam" id="TIGR00229">
    <property type="entry name" value="sensory_box"/>
    <property type="match status" value="1"/>
</dbReference>
<evidence type="ECO:0000259" key="12">
    <source>
        <dbReference type="PROSITE" id="PS50113"/>
    </source>
</evidence>
<feature type="transmembrane region" description="Helical" evidence="10">
    <location>
        <begin position="12"/>
        <end position="29"/>
    </location>
</feature>
<keyword evidence="3" id="KW-0597">Phosphoprotein</keyword>
<keyword evidence="6" id="KW-0418">Kinase</keyword>
<name>A0ABY6ZFX5_9BACL</name>
<evidence type="ECO:0000256" key="7">
    <source>
        <dbReference type="ARBA" id="ARBA00022840"/>
    </source>
</evidence>
<dbReference type="PRINTS" id="PR00344">
    <property type="entry name" value="BCTRLSENSOR"/>
</dbReference>
<dbReference type="GO" id="GO:0005524">
    <property type="term" value="F:ATP binding"/>
    <property type="evidence" value="ECO:0007669"/>
    <property type="project" value="UniProtKB-KW"/>
</dbReference>
<feature type="compositionally biased region" description="Low complexity" evidence="9">
    <location>
        <begin position="561"/>
        <end position="573"/>
    </location>
</feature>
<evidence type="ECO:0000256" key="10">
    <source>
        <dbReference type="SAM" id="Phobius"/>
    </source>
</evidence>
<protein>
    <recommendedName>
        <fullName evidence="2">histidine kinase</fullName>
        <ecNumber evidence="2">2.7.13.3</ecNumber>
    </recommendedName>
</protein>
<dbReference type="Pfam" id="PF00512">
    <property type="entry name" value="HisKA"/>
    <property type="match status" value="1"/>
</dbReference>
<evidence type="ECO:0000256" key="3">
    <source>
        <dbReference type="ARBA" id="ARBA00022553"/>
    </source>
</evidence>
<dbReference type="InterPro" id="IPR003661">
    <property type="entry name" value="HisK_dim/P_dom"/>
</dbReference>
<feature type="transmembrane region" description="Helical" evidence="10">
    <location>
        <begin position="193"/>
        <end position="210"/>
    </location>
</feature>
<feature type="region of interest" description="Disordered" evidence="9">
    <location>
        <begin position="561"/>
        <end position="581"/>
    </location>
</feature>
<dbReference type="InterPro" id="IPR035965">
    <property type="entry name" value="PAS-like_dom_sf"/>
</dbReference>
<feature type="transmembrane region" description="Helical" evidence="10">
    <location>
        <begin position="168"/>
        <end position="187"/>
    </location>
</feature>
<dbReference type="PROSITE" id="PS50113">
    <property type="entry name" value="PAC"/>
    <property type="match status" value="1"/>
</dbReference>
<evidence type="ECO:0000313" key="13">
    <source>
        <dbReference type="EMBL" id="WAH41024.1"/>
    </source>
</evidence>
<keyword evidence="10" id="KW-0812">Transmembrane</keyword>
<dbReference type="InterPro" id="IPR005467">
    <property type="entry name" value="His_kinase_dom"/>
</dbReference>
<sequence>MLFKFRRLYQWALFASGVMVPVAALVNLVNHATVELVIASCLAFCLGLFPIYLPKGVIWGAGIITTIYILLSQGFFAACTPMLLCTLGEFLRHYKWKIAKIRWYRFMVSLGMFLYSLCAGALVSRYTETFPTFIHVFLSLTSFEIVNFLLFVGILLSLRQPARLGETFGMFNFIPLLATSTLLTMYVEFAHTAGFALLVVVLLTCFVLLSRQFLQAVNSRDQAERQYELIAHYTTDLIMVVNADNVIAYASPSYELVFHVDASSLVGKRIDEISDDGATIFDTINRIRQDATHERKEITLVMNDQQLPVETEFSPVIDESGDVCDVILASRDITERLRQQEYLVHSEKLAVIGQLAAGVAHEIRNPLTAVKGFVQVLRTDFDSYSQASYDIVWSELTRIEEITSELLLLAKPQKAEFNRVDLVPVMKHCVTLLEGQAHKRDVYFDLALDKAVYVDCNENQIRQVFVNLLKNAVESMEDGGVITISARPVEDRVTISIRDQGVGIPEELQASLGDPFYTTKEKGTGLGLMVVYNILKEHQGNIDIHSEPGLGTEVVIVLPNSSSSASQQPSNQSDNGVTATR</sequence>
<keyword evidence="10" id="KW-0472">Membrane</keyword>
<evidence type="ECO:0000256" key="6">
    <source>
        <dbReference type="ARBA" id="ARBA00022777"/>
    </source>
</evidence>
<dbReference type="SUPFAM" id="SSF55874">
    <property type="entry name" value="ATPase domain of HSP90 chaperone/DNA topoisomerase II/histidine kinase"/>
    <property type="match status" value="1"/>
</dbReference>
<dbReference type="Gene3D" id="1.10.287.130">
    <property type="match status" value="1"/>
</dbReference>
<dbReference type="Gene3D" id="3.30.565.10">
    <property type="entry name" value="Histidine kinase-like ATPase, C-terminal domain"/>
    <property type="match status" value="1"/>
</dbReference>
<dbReference type="Gene3D" id="3.30.450.20">
    <property type="entry name" value="PAS domain"/>
    <property type="match status" value="1"/>
</dbReference>
<evidence type="ECO:0000256" key="5">
    <source>
        <dbReference type="ARBA" id="ARBA00022741"/>
    </source>
</evidence>
<dbReference type="CDD" id="cd00130">
    <property type="entry name" value="PAS"/>
    <property type="match status" value="1"/>
</dbReference>
<dbReference type="InterPro" id="IPR004358">
    <property type="entry name" value="Sig_transdc_His_kin-like_C"/>
</dbReference>
<feature type="domain" description="PAC" evidence="12">
    <location>
        <begin position="291"/>
        <end position="345"/>
    </location>
</feature>
<dbReference type="Proteomes" id="UP001164761">
    <property type="component" value="Chromosome"/>
</dbReference>
<proteinExistence type="predicted"/>
<keyword evidence="10" id="KW-1133">Transmembrane helix</keyword>
<dbReference type="InterPro" id="IPR000014">
    <property type="entry name" value="PAS"/>
</dbReference>
<evidence type="ECO:0000259" key="11">
    <source>
        <dbReference type="PROSITE" id="PS50109"/>
    </source>
</evidence>
<evidence type="ECO:0000256" key="2">
    <source>
        <dbReference type="ARBA" id="ARBA00012438"/>
    </source>
</evidence>
<dbReference type="SMART" id="SM00387">
    <property type="entry name" value="HATPase_c"/>
    <property type="match status" value="1"/>
</dbReference>
<dbReference type="InterPro" id="IPR000700">
    <property type="entry name" value="PAS-assoc_C"/>
</dbReference>